<evidence type="ECO:0000313" key="5">
    <source>
        <dbReference type="Proteomes" id="UP000243250"/>
    </source>
</evidence>
<gene>
    <name evidence="4" type="ORF">SAMN04488124_0617</name>
</gene>
<name>A0A1I6FZW6_9EURY</name>
<feature type="transmembrane region" description="Helical" evidence="2">
    <location>
        <begin position="12"/>
        <end position="32"/>
    </location>
</feature>
<evidence type="ECO:0000259" key="3">
    <source>
        <dbReference type="Pfam" id="PF11127"/>
    </source>
</evidence>
<organism evidence="4 5">
    <name type="scientific">Halogeometricum limi</name>
    <dbReference type="NCBI Taxonomy" id="555875"/>
    <lineage>
        <taxon>Archaea</taxon>
        <taxon>Methanobacteriati</taxon>
        <taxon>Methanobacteriota</taxon>
        <taxon>Stenosarchaea group</taxon>
        <taxon>Halobacteria</taxon>
        <taxon>Halobacteriales</taxon>
        <taxon>Haloferacaceae</taxon>
        <taxon>Halogeometricum</taxon>
    </lineage>
</organism>
<dbReference type="OrthoDB" id="100832at2157"/>
<dbReference type="Pfam" id="PF11127">
    <property type="entry name" value="YgaP-like_TM"/>
    <property type="match status" value="1"/>
</dbReference>
<dbReference type="Proteomes" id="UP000243250">
    <property type="component" value="Unassembled WGS sequence"/>
</dbReference>
<feature type="compositionally biased region" description="Basic and acidic residues" evidence="1">
    <location>
        <begin position="77"/>
        <end position="93"/>
    </location>
</feature>
<evidence type="ECO:0000256" key="1">
    <source>
        <dbReference type="SAM" id="MobiDB-lite"/>
    </source>
</evidence>
<dbReference type="InterPro" id="IPR021309">
    <property type="entry name" value="YgaP-like_TM"/>
</dbReference>
<accession>A0A1I6FZW6</accession>
<sequence>MQKNVGGYDRIARLVVGPLLIVAGAAALGGMFTIAAGTLGLVVAGVALLVGAVFLATGITQKCPLNDALGIDTFGGEAERETETPGKDAGRPS</sequence>
<feature type="transmembrane region" description="Helical" evidence="2">
    <location>
        <begin position="38"/>
        <end position="59"/>
    </location>
</feature>
<dbReference type="EMBL" id="FOYS01000001">
    <property type="protein sequence ID" value="SFR35431.1"/>
    <property type="molecule type" value="Genomic_DNA"/>
</dbReference>
<evidence type="ECO:0000313" key="4">
    <source>
        <dbReference type="EMBL" id="SFR35431.1"/>
    </source>
</evidence>
<feature type="domain" description="Inner membrane protein YgaP-like transmembrane" evidence="3">
    <location>
        <begin position="1"/>
        <end position="73"/>
    </location>
</feature>
<keyword evidence="2" id="KW-0812">Transmembrane</keyword>
<feature type="region of interest" description="Disordered" evidence="1">
    <location>
        <begin position="74"/>
        <end position="93"/>
    </location>
</feature>
<dbReference type="AlphaFoldDB" id="A0A1I6FZW6"/>
<keyword evidence="5" id="KW-1185">Reference proteome</keyword>
<protein>
    <recommendedName>
        <fullName evidence="3">Inner membrane protein YgaP-like transmembrane domain-containing protein</fullName>
    </recommendedName>
</protein>
<dbReference type="STRING" id="555875.SAMN04488124_0617"/>
<reference evidence="5" key="1">
    <citation type="submission" date="2016-10" db="EMBL/GenBank/DDBJ databases">
        <authorList>
            <person name="Varghese N."/>
            <person name="Submissions S."/>
        </authorList>
    </citation>
    <scope>NUCLEOTIDE SEQUENCE [LARGE SCALE GENOMIC DNA]</scope>
    <source>
        <strain evidence="5">CGMCC 1.8711</strain>
    </source>
</reference>
<keyword evidence="2" id="KW-0472">Membrane</keyword>
<dbReference type="RefSeq" id="WP_089876633.1">
    <property type="nucleotide sequence ID" value="NZ_FOYS01000001.1"/>
</dbReference>
<proteinExistence type="predicted"/>
<keyword evidence="2" id="KW-1133">Transmembrane helix</keyword>
<evidence type="ECO:0000256" key="2">
    <source>
        <dbReference type="SAM" id="Phobius"/>
    </source>
</evidence>